<proteinExistence type="predicted"/>
<evidence type="ECO:0000313" key="1">
    <source>
        <dbReference type="EMBL" id="MEI7037470.1"/>
    </source>
</evidence>
<protein>
    <recommendedName>
        <fullName evidence="3">Flagellar basal body rod protein FlgB</fullName>
    </recommendedName>
</protein>
<evidence type="ECO:0000313" key="2">
    <source>
        <dbReference type="Proteomes" id="UP001381174"/>
    </source>
</evidence>
<reference evidence="1 2" key="1">
    <citation type="journal article" date="2014" name="Int. J. Syst. Evol. Microbiol.">
        <title>Fulvimonas yonginensis sp. nov., isolated from greenhouse soil, and emended description of the genus Fulvimonas.</title>
        <authorList>
            <person name="Ahn J.H."/>
            <person name="Kim S.J."/>
            <person name="Weon H.Y."/>
            <person name="Hong S.B."/>
            <person name="Seok S.J."/>
            <person name="Kwon S.W."/>
        </authorList>
    </citation>
    <scope>NUCLEOTIDE SEQUENCE [LARGE SCALE GENOMIC DNA]</scope>
    <source>
        <strain evidence="1 2">KACC 16952</strain>
    </source>
</reference>
<organism evidence="1 2">
    <name type="scientific">Fulvimonas yonginensis</name>
    <dbReference type="NCBI Taxonomy" id="1495200"/>
    <lineage>
        <taxon>Bacteria</taxon>
        <taxon>Pseudomonadati</taxon>
        <taxon>Pseudomonadota</taxon>
        <taxon>Gammaproteobacteria</taxon>
        <taxon>Lysobacterales</taxon>
        <taxon>Rhodanobacteraceae</taxon>
        <taxon>Fulvimonas</taxon>
    </lineage>
</organism>
<comment type="caution">
    <text evidence="1">The sequence shown here is derived from an EMBL/GenBank/DDBJ whole genome shotgun (WGS) entry which is preliminary data.</text>
</comment>
<dbReference type="Proteomes" id="UP001381174">
    <property type="component" value="Unassembled WGS sequence"/>
</dbReference>
<sequence>MDITTEAVRLGLDLAQVRAEIASANIARANVPGATLQRADFADALDVLGAAAKGDAGAGARMQAISQQSLRNQIGPVVADGTSLDDQVAELSTQGLAYRALTDGLSRHFGLMQLAISGK</sequence>
<accession>A0ABU8JDQ8</accession>
<keyword evidence="2" id="KW-1185">Reference proteome</keyword>
<name>A0ABU8JDQ8_9GAMM</name>
<evidence type="ECO:0008006" key="3">
    <source>
        <dbReference type="Google" id="ProtNLM"/>
    </source>
</evidence>
<dbReference type="EMBL" id="JBBBNY010000008">
    <property type="protein sequence ID" value="MEI7037470.1"/>
    <property type="molecule type" value="Genomic_DNA"/>
</dbReference>
<dbReference type="RefSeq" id="WP_336808100.1">
    <property type="nucleotide sequence ID" value="NZ_JBBBNY010000008.1"/>
</dbReference>
<gene>
    <name evidence="1" type="ORF">WAT24_11935</name>
</gene>